<name>A0ABU1GRU1_9GAMM</name>
<dbReference type="PANTHER" id="PTHR23403:SF1">
    <property type="entry name" value="TREHALASE"/>
    <property type="match status" value="1"/>
</dbReference>
<dbReference type="PROSITE" id="PS51257">
    <property type="entry name" value="PROKAR_LIPOPROTEIN"/>
    <property type="match status" value="1"/>
</dbReference>
<dbReference type="EMBL" id="JARWAO010000001">
    <property type="protein sequence ID" value="MDR5894738.1"/>
    <property type="molecule type" value="Genomic_DNA"/>
</dbReference>
<evidence type="ECO:0000313" key="4">
    <source>
        <dbReference type="EMBL" id="MDR5894738.1"/>
    </source>
</evidence>
<accession>A0ABU1GRU1</accession>
<keyword evidence="2" id="KW-0326">Glycosidase</keyword>
<dbReference type="InterPro" id="IPR018232">
    <property type="entry name" value="Glyco_hydro_37_CS"/>
</dbReference>
<sequence length="569" mass="63274">MLNHRGLRAPAQWVSVLLCAVVLSGCAAFSAEPTPKRAAHSPEQWWGPVMTAVAEAELYPDGKTVVDLIPKRDPEVIVSEFEAKTATGPLSRPALVAFVKANFDEPPANESHLEEPANTPVAQHIRNLWPVLTRRSSEVSANPYSSLVGLPHPYVVPGGRFNEMFYWDSYFTMVGLARSERFDLVRDMVENFAWLIDRYGFIPNGTRTYFLTRSQPPFFASMVSLLAQKDGNQVYRRYLPELMAEYRWWMRGAEELAPGSAGAHVVKLADGTVLNRYSGGENRPRAESYAGDREVAEKSTRPANEIYGNLRAAAESGWDFSSRWMADGTHQTSINTRALAPVDLNALMFDLEKTLAQAWAVKGDAEQARTFAERAEHRRQAINRVFWDSRGFYTDYNWRAGEPTYRITAAMVFPLAFGIATPAQADATAATVRSELLRPGGLVTTPRNTGEQWDAPNGWAPLQWLAVRGLERYGHIELARTIATRWIDTNERVYRETGKLVEKYDVESAGVGGGGEYEVVDGFGWTNGVLLDFLASYGPNAEARATSERARAVRAFNQKLQETSAAPAP</sequence>
<keyword evidence="3" id="KW-0732">Signal</keyword>
<dbReference type="NCBIfam" id="NF009773">
    <property type="entry name" value="PRK13270.1"/>
    <property type="match status" value="1"/>
</dbReference>
<reference evidence="4 5" key="1">
    <citation type="submission" date="2023-04" db="EMBL/GenBank/DDBJ databases">
        <title>A long-awaited taxogenomic arrangement of the family Halomonadaceae.</title>
        <authorList>
            <person name="De La Haba R."/>
            <person name="Chuvochina M."/>
            <person name="Wittouck S."/>
            <person name="Arahal D.R."/>
            <person name="Sanchez-Porro C."/>
            <person name="Hugenholtz P."/>
            <person name="Ventosa A."/>
        </authorList>
    </citation>
    <scope>NUCLEOTIDE SEQUENCE [LARGE SCALE GENOMIC DNA]</scope>
    <source>
        <strain evidence="4 5">DSM 22428</strain>
    </source>
</reference>
<comment type="caution">
    <text evidence="4">The sequence shown here is derived from an EMBL/GenBank/DDBJ whole genome shotgun (WGS) entry which is preliminary data.</text>
</comment>
<gene>
    <name evidence="4" type="primary">treF</name>
    <name evidence="4" type="ORF">QC825_01460</name>
</gene>
<dbReference type="InterPro" id="IPR012341">
    <property type="entry name" value="6hp_glycosidase-like_sf"/>
</dbReference>
<dbReference type="RefSeq" id="WP_251593069.1">
    <property type="nucleotide sequence ID" value="NZ_JAMLJI010000002.1"/>
</dbReference>
<dbReference type="Gene3D" id="1.50.10.10">
    <property type="match status" value="1"/>
</dbReference>
<dbReference type="Proteomes" id="UP001269375">
    <property type="component" value="Unassembled WGS sequence"/>
</dbReference>
<dbReference type="PANTHER" id="PTHR23403">
    <property type="entry name" value="TREHALASE"/>
    <property type="match status" value="1"/>
</dbReference>
<protein>
    <submittedName>
        <fullName evidence="4">Alpha,alpha-trehalase TreF</fullName>
    </submittedName>
</protein>
<dbReference type="SUPFAM" id="SSF48208">
    <property type="entry name" value="Six-hairpin glycosidases"/>
    <property type="match status" value="1"/>
</dbReference>
<feature type="chain" id="PRO_5045685037" evidence="3">
    <location>
        <begin position="31"/>
        <end position="569"/>
    </location>
</feature>
<evidence type="ECO:0000256" key="3">
    <source>
        <dbReference type="SAM" id="SignalP"/>
    </source>
</evidence>
<dbReference type="PROSITE" id="PS00928">
    <property type="entry name" value="TREHALASE_2"/>
    <property type="match status" value="1"/>
</dbReference>
<dbReference type="PRINTS" id="PR00744">
    <property type="entry name" value="GLHYDRLASE37"/>
</dbReference>
<organism evidence="4 5">
    <name type="scientific">Larsenimonas suaedae</name>
    <dbReference type="NCBI Taxonomy" id="1851019"/>
    <lineage>
        <taxon>Bacteria</taxon>
        <taxon>Pseudomonadati</taxon>
        <taxon>Pseudomonadota</taxon>
        <taxon>Gammaproteobacteria</taxon>
        <taxon>Oceanospirillales</taxon>
        <taxon>Halomonadaceae</taxon>
        <taxon>Larsenimonas</taxon>
    </lineage>
</organism>
<evidence type="ECO:0000256" key="2">
    <source>
        <dbReference type="ARBA" id="ARBA00023295"/>
    </source>
</evidence>
<feature type="signal peptide" evidence="3">
    <location>
        <begin position="1"/>
        <end position="30"/>
    </location>
</feature>
<dbReference type="Pfam" id="PF01204">
    <property type="entry name" value="Trehalase"/>
    <property type="match status" value="1"/>
</dbReference>
<dbReference type="NCBIfam" id="NF009774">
    <property type="entry name" value="PRK13271.1"/>
    <property type="match status" value="1"/>
</dbReference>
<dbReference type="InterPro" id="IPR008928">
    <property type="entry name" value="6-hairpin_glycosidase_sf"/>
</dbReference>
<keyword evidence="5" id="KW-1185">Reference proteome</keyword>
<proteinExistence type="predicted"/>
<dbReference type="InterPro" id="IPR001661">
    <property type="entry name" value="Glyco_hydro_37"/>
</dbReference>
<keyword evidence="1" id="KW-0378">Hydrolase</keyword>
<evidence type="ECO:0000256" key="1">
    <source>
        <dbReference type="ARBA" id="ARBA00022801"/>
    </source>
</evidence>
<evidence type="ECO:0000313" key="5">
    <source>
        <dbReference type="Proteomes" id="UP001269375"/>
    </source>
</evidence>